<feature type="domain" description="Helix-turn-helix type 11" evidence="1">
    <location>
        <begin position="6"/>
        <end position="60"/>
    </location>
</feature>
<dbReference type="InterPro" id="IPR051534">
    <property type="entry name" value="CBASS_pafABC_assoc_protein"/>
</dbReference>
<evidence type="ECO:0000313" key="3">
    <source>
        <dbReference type="EMBL" id="AXI03746.1"/>
    </source>
</evidence>
<reference evidence="3 4" key="1">
    <citation type="submission" date="2018-07" db="EMBL/GenBank/DDBJ databases">
        <title>Genome sequencing of Moraxellaceae gen. HYN0046.</title>
        <authorList>
            <person name="Kim M."/>
            <person name="Yi H."/>
        </authorList>
    </citation>
    <scope>NUCLEOTIDE SEQUENCE [LARGE SCALE GENOMIC DNA]</scope>
    <source>
        <strain evidence="3 4">HYN0046</strain>
    </source>
</reference>
<dbReference type="AlphaFoldDB" id="A0A345P8Y7"/>
<dbReference type="Pfam" id="PF08279">
    <property type="entry name" value="HTH_11"/>
    <property type="match status" value="1"/>
</dbReference>
<keyword evidence="4" id="KW-1185">Reference proteome</keyword>
<dbReference type="Proteomes" id="UP000253940">
    <property type="component" value="Chromosome"/>
</dbReference>
<dbReference type="RefSeq" id="WP_114899854.1">
    <property type="nucleotide sequence ID" value="NZ_CP031222.1"/>
</dbReference>
<dbReference type="OrthoDB" id="9807255at2"/>
<feature type="domain" description="WYL" evidence="2">
    <location>
        <begin position="140"/>
        <end position="204"/>
    </location>
</feature>
<evidence type="ECO:0000259" key="2">
    <source>
        <dbReference type="Pfam" id="PF13280"/>
    </source>
</evidence>
<dbReference type="EMBL" id="CP031222">
    <property type="protein sequence ID" value="AXI03746.1"/>
    <property type="molecule type" value="Genomic_DNA"/>
</dbReference>
<dbReference type="PANTHER" id="PTHR34580">
    <property type="match status" value="1"/>
</dbReference>
<protein>
    <submittedName>
        <fullName evidence="3">YafY family transcriptional regulator</fullName>
    </submittedName>
</protein>
<dbReference type="InterPro" id="IPR013196">
    <property type="entry name" value="HTH_11"/>
</dbReference>
<evidence type="ECO:0000259" key="1">
    <source>
        <dbReference type="Pfam" id="PF08279"/>
    </source>
</evidence>
<accession>A0A345P8Y7</accession>
<name>A0A345P8Y7_9GAMM</name>
<dbReference type="InterPro" id="IPR026881">
    <property type="entry name" value="WYL_dom"/>
</dbReference>
<dbReference type="InterPro" id="IPR036388">
    <property type="entry name" value="WH-like_DNA-bd_sf"/>
</dbReference>
<proteinExistence type="predicted"/>
<dbReference type="SUPFAM" id="SSF46785">
    <property type="entry name" value="Winged helix' DNA-binding domain"/>
    <property type="match status" value="1"/>
</dbReference>
<dbReference type="Gene3D" id="1.10.10.10">
    <property type="entry name" value="Winged helix-like DNA-binding domain superfamily/Winged helix DNA-binding domain"/>
    <property type="match status" value="1"/>
</dbReference>
<dbReference type="Pfam" id="PF13280">
    <property type="entry name" value="WYL"/>
    <property type="match status" value="1"/>
</dbReference>
<evidence type="ECO:0000313" key="4">
    <source>
        <dbReference type="Proteomes" id="UP000253940"/>
    </source>
</evidence>
<dbReference type="PROSITE" id="PS52050">
    <property type="entry name" value="WYL"/>
    <property type="match status" value="1"/>
</dbReference>
<dbReference type="PANTHER" id="PTHR34580:SF3">
    <property type="entry name" value="PROTEIN PAFB"/>
    <property type="match status" value="1"/>
</dbReference>
<gene>
    <name evidence="3" type="ORF">HYN46_13425</name>
</gene>
<organism evidence="3 4">
    <name type="scientific">Aquirhabdus parva</name>
    <dbReference type="NCBI Taxonomy" id="2283318"/>
    <lineage>
        <taxon>Bacteria</taxon>
        <taxon>Pseudomonadati</taxon>
        <taxon>Pseudomonadota</taxon>
        <taxon>Gammaproteobacteria</taxon>
        <taxon>Moraxellales</taxon>
        <taxon>Moraxellaceae</taxon>
        <taxon>Aquirhabdus</taxon>
    </lineage>
</organism>
<sequence>MSRAQRLLDLIQILRGHRFPVTGAHLANQLDISLRTLYRDIATLQEQGAHIDGEPGIGYRLRPGFMLPPLMFSEDEIEALVLGVSWVTKRSDERLSAAARIALSKISAVLPSDLRNTLDAAPLLAGPSQTPQTSHLELYPVRQAIRFECKVTMTYQDQNGQQSVRTVWPFVLGFFDHVHILAAWCELREGFRHFRIDRISSLEITDQRYPRRRQALLKEWRKLNGIKDSLLTESDSRSA</sequence>
<dbReference type="KEGG" id="mbah:HYN46_13425"/>
<dbReference type="InterPro" id="IPR036390">
    <property type="entry name" value="WH_DNA-bd_sf"/>
</dbReference>